<dbReference type="Gene3D" id="1.10.10.10">
    <property type="entry name" value="Winged helix-like DNA-binding domain superfamily/Winged helix DNA-binding domain"/>
    <property type="match status" value="1"/>
</dbReference>
<evidence type="ECO:0000256" key="3">
    <source>
        <dbReference type="ARBA" id="ARBA00023163"/>
    </source>
</evidence>
<dbReference type="RefSeq" id="WP_072986484.1">
    <property type="nucleotide sequence ID" value="NZ_FQZB01000008.1"/>
</dbReference>
<dbReference type="PANTHER" id="PTHR43132:SF2">
    <property type="entry name" value="ARSENICAL RESISTANCE OPERON REPRESSOR ARSR-RELATED"/>
    <property type="match status" value="1"/>
</dbReference>
<keyword evidence="6" id="KW-1185">Reference proteome</keyword>
<accession>A0A1M6J8B1</accession>
<evidence type="ECO:0000259" key="4">
    <source>
        <dbReference type="PROSITE" id="PS50987"/>
    </source>
</evidence>
<evidence type="ECO:0000256" key="2">
    <source>
        <dbReference type="ARBA" id="ARBA00023125"/>
    </source>
</evidence>
<dbReference type="InterPro" id="IPR001845">
    <property type="entry name" value="HTH_ArsR_DNA-bd_dom"/>
</dbReference>
<protein>
    <submittedName>
        <fullName evidence="5">DNA-binding transcriptional regulator, ArsR family</fullName>
    </submittedName>
</protein>
<organism evidence="5 6">
    <name type="scientific">Clostridium cavendishii DSM 21758</name>
    <dbReference type="NCBI Taxonomy" id="1121302"/>
    <lineage>
        <taxon>Bacteria</taxon>
        <taxon>Bacillati</taxon>
        <taxon>Bacillota</taxon>
        <taxon>Clostridia</taxon>
        <taxon>Eubacteriales</taxon>
        <taxon>Clostridiaceae</taxon>
        <taxon>Clostridium</taxon>
    </lineage>
</organism>
<dbReference type="PROSITE" id="PS50987">
    <property type="entry name" value="HTH_ARSR_2"/>
    <property type="match status" value="1"/>
</dbReference>
<evidence type="ECO:0000256" key="1">
    <source>
        <dbReference type="ARBA" id="ARBA00023015"/>
    </source>
</evidence>
<sequence length="365" mass="42477">MKYEFYYESSKIYDFLNFPKLSLYTKKDFDDCNLELLEDALESNLILNIQNQLEKYKKDIEKFYMNDFPFSLCLIKTYDILNYKNIDDYIKLLESLNDNQIVTSLIYHILISENQSYYDEKLMASALDISQDKNSVIEVINSSSLNGETKWNLFCIVQEPIKKLKSYINLMRNIEPIFNEFYKQYEANVKTCGERLIEILETQGIDGLISITNGVLGKNLLDKNEINLVVSAFFKYQICLIGSSKIPYLAWGLNSEEICKKLKEEDENKLKQRIAIFKNLGDETRYKVLIHIINGTKSLKEISEKTNVSINTVSYHVKNLLACDIIKLNKINNSLVYELNTELLQDSIDSLKLDLNFSTENNTLK</sequence>
<dbReference type="SMART" id="SM00418">
    <property type="entry name" value="HTH_ARSR"/>
    <property type="match status" value="1"/>
</dbReference>
<dbReference type="InterPro" id="IPR011991">
    <property type="entry name" value="ArsR-like_HTH"/>
</dbReference>
<dbReference type="InterPro" id="IPR036388">
    <property type="entry name" value="WH-like_DNA-bd_sf"/>
</dbReference>
<feature type="domain" description="HTH arsR-type" evidence="4">
    <location>
        <begin position="265"/>
        <end position="359"/>
    </location>
</feature>
<name>A0A1M6J8B1_9CLOT</name>
<dbReference type="AlphaFoldDB" id="A0A1M6J8B1"/>
<evidence type="ECO:0000313" key="6">
    <source>
        <dbReference type="Proteomes" id="UP000184310"/>
    </source>
</evidence>
<dbReference type="CDD" id="cd00090">
    <property type="entry name" value="HTH_ARSR"/>
    <property type="match status" value="1"/>
</dbReference>
<dbReference type="PANTHER" id="PTHR43132">
    <property type="entry name" value="ARSENICAL RESISTANCE OPERON REPRESSOR ARSR-RELATED"/>
    <property type="match status" value="1"/>
</dbReference>
<dbReference type="OrthoDB" id="9798835at2"/>
<proteinExistence type="predicted"/>
<dbReference type="InterPro" id="IPR036390">
    <property type="entry name" value="WH_DNA-bd_sf"/>
</dbReference>
<dbReference type="Proteomes" id="UP000184310">
    <property type="component" value="Unassembled WGS sequence"/>
</dbReference>
<dbReference type="InterPro" id="IPR051011">
    <property type="entry name" value="Metal_resp_trans_reg"/>
</dbReference>
<dbReference type="GO" id="GO:0003700">
    <property type="term" value="F:DNA-binding transcription factor activity"/>
    <property type="evidence" value="ECO:0007669"/>
    <property type="project" value="InterPro"/>
</dbReference>
<keyword evidence="3" id="KW-0804">Transcription</keyword>
<dbReference type="GO" id="GO:0003677">
    <property type="term" value="F:DNA binding"/>
    <property type="evidence" value="ECO:0007669"/>
    <property type="project" value="UniProtKB-KW"/>
</dbReference>
<gene>
    <name evidence="5" type="ORF">SAMN02745163_01945</name>
</gene>
<dbReference type="Pfam" id="PF13412">
    <property type="entry name" value="HTH_24"/>
    <property type="match status" value="1"/>
</dbReference>
<keyword evidence="2 5" id="KW-0238">DNA-binding</keyword>
<keyword evidence="1" id="KW-0805">Transcription regulation</keyword>
<evidence type="ECO:0000313" key="5">
    <source>
        <dbReference type="EMBL" id="SHJ42920.1"/>
    </source>
</evidence>
<dbReference type="SUPFAM" id="SSF46785">
    <property type="entry name" value="Winged helix' DNA-binding domain"/>
    <property type="match status" value="1"/>
</dbReference>
<reference evidence="5 6" key="1">
    <citation type="submission" date="2016-11" db="EMBL/GenBank/DDBJ databases">
        <authorList>
            <person name="Jaros S."/>
            <person name="Januszkiewicz K."/>
            <person name="Wedrychowicz H."/>
        </authorList>
    </citation>
    <scope>NUCLEOTIDE SEQUENCE [LARGE SCALE GENOMIC DNA]</scope>
    <source>
        <strain evidence="5 6">DSM 21758</strain>
    </source>
</reference>
<dbReference type="STRING" id="1121302.SAMN02745163_01945"/>
<dbReference type="EMBL" id="FQZB01000008">
    <property type="protein sequence ID" value="SHJ42920.1"/>
    <property type="molecule type" value="Genomic_DNA"/>
</dbReference>